<evidence type="ECO:0000313" key="1">
    <source>
        <dbReference type="EnsemblMetazoa" id="Aqu2.1.30931_001"/>
    </source>
</evidence>
<name>A0A1X7UTD4_AMPQE</name>
<accession>A0A1X7UTD4</accession>
<dbReference type="EnsemblMetazoa" id="Aqu2.1.30931_001">
    <property type="protein sequence ID" value="Aqu2.1.30931_001"/>
    <property type="gene ID" value="Aqu2.1.30931"/>
</dbReference>
<reference evidence="1" key="1">
    <citation type="submission" date="2017-05" db="UniProtKB">
        <authorList>
            <consortium name="EnsemblMetazoa"/>
        </authorList>
    </citation>
    <scope>IDENTIFICATION</scope>
</reference>
<sequence length="106" mass="11779">LNETQKEAKTMLQSKVNKKLLQQHLTSESGCVVILKDIHNSAVNDSHKTNSNDLVLAVAELQKSQGSVVEVVAKLRQHAFGYILSRFKNERSVLTLPRSFICGCNT</sequence>
<dbReference type="InParanoid" id="A0A1X7UTD4"/>
<organism evidence="1">
    <name type="scientific">Amphimedon queenslandica</name>
    <name type="common">Sponge</name>
    <dbReference type="NCBI Taxonomy" id="400682"/>
    <lineage>
        <taxon>Eukaryota</taxon>
        <taxon>Metazoa</taxon>
        <taxon>Porifera</taxon>
        <taxon>Demospongiae</taxon>
        <taxon>Heteroscleromorpha</taxon>
        <taxon>Haplosclerida</taxon>
        <taxon>Niphatidae</taxon>
        <taxon>Amphimedon</taxon>
    </lineage>
</organism>
<proteinExistence type="predicted"/>
<protein>
    <submittedName>
        <fullName evidence="1">Uncharacterized protein</fullName>
    </submittedName>
</protein>
<dbReference type="AlphaFoldDB" id="A0A1X7UTD4"/>